<evidence type="ECO:0000313" key="4">
    <source>
        <dbReference type="Proteomes" id="UP000467700"/>
    </source>
</evidence>
<reference evidence="3 4" key="1">
    <citation type="submission" date="2020-01" db="EMBL/GenBank/DDBJ databases">
        <authorList>
            <person name="Gupta K D."/>
        </authorList>
    </citation>
    <scope>NUCLEOTIDE SEQUENCE [LARGE SCALE GENOMIC DNA]</scope>
</reference>
<dbReference type="PANTHER" id="PTHR40129:SF2">
    <property type="entry name" value="KETOPANTOATE REDUCTASE N-TERMINAL DOMAIN-CONTAINING PROTEIN"/>
    <property type="match status" value="1"/>
</dbReference>
<proteinExistence type="predicted"/>
<feature type="compositionally biased region" description="Low complexity" evidence="1">
    <location>
        <begin position="238"/>
        <end position="253"/>
    </location>
</feature>
<protein>
    <submittedName>
        <fullName evidence="3">Uncharacterized protein</fullName>
    </submittedName>
</protein>
<keyword evidence="2" id="KW-0732">Signal</keyword>
<dbReference type="InterPro" id="IPR036291">
    <property type="entry name" value="NAD(P)-bd_dom_sf"/>
</dbReference>
<dbReference type="EMBL" id="CACVBS010000079">
    <property type="protein sequence ID" value="CAA7269484.1"/>
    <property type="molecule type" value="Genomic_DNA"/>
</dbReference>
<feature type="region of interest" description="Disordered" evidence="1">
    <location>
        <begin position="238"/>
        <end position="257"/>
    </location>
</feature>
<evidence type="ECO:0000313" key="3">
    <source>
        <dbReference type="EMBL" id="CAA7269484.1"/>
    </source>
</evidence>
<dbReference type="PANTHER" id="PTHR40129">
    <property type="entry name" value="KETOPANTOATE REDUCTASE N-TERMINAL DOMAIN-CONTAINING PROTEIN"/>
    <property type="match status" value="1"/>
</dbReference>
<dbReference type="OrthoDB" id="674948at2759"/>
<evidence type="ECO:0000256" key="2">
    <source>
        <dbReference type="SAM" id="SignalP"/>
    </source>
</evidence>
<organism evidence="3 4">
    <name type="scientific">Cyclocybe aegerita</name>
    <name type="common">Black poplar mushroom</name>
    <name type="synonym">Agrocybe aegerita</name>
    <dbReference type="NCBI Taxonomy" id="1973307"/>
    <lineage>
        <taxon>Eukaryota</taxon>
        <taxon>Fungi</taxon>
        <taxon>Dikarya</taxon>
        <taxon>Basidiomycota</taxon>
        <taxon>Agaricomycotina</taxon>
        <taxon>Agaricomycetes</taxon>
        <taxon>Agaricomycetidae</taxon>
        <taxon>Agaricales</taxon>
        <taxon>Agaricineae</taxon>
        <taxon>Bolbitiaceae</taxon>
        <taxon>Cyclocybe</taxon>
    </lineage>
</organism>
<gene>
    <name evidence="3" type="ORF">AAE3_LOCUS11926</name>
</gene>
<dbReference type="AlphaFoldDB" id="A0A8S0W011"/>
<dbReference type="Proteomes" id="UP000467700">
    <property type="component" value="Unassembled WGS sequence"/>
</dbReference>
<name>A0A8S0W011_CYCAE</name>
<keyword evidence="4" id="KW-1185">Reference proteome</keyword>
<feature type="chain" id="PRO_5035745440" evidence="2">
    <location>
        <begin position="20"/>
        <end position="307"/>
    </location>
</feature>
<accession>A0A8S0W011</accession>
<evidence type="ECO:0000256" key="1">
    <source>
        <dbReference type="SAM" id="MobiDB-lite"/>
    </source>
</evidence>
<feature type="signal peptide" evidence="2">
    <location>
        <begin position="1"/>
        <end position="19"/>
    </location>
</feature>
<comment type="caution">
    <text evidence="3">The sequence shown here is derived from an EMBL/GenBank/DDBJ whole genome shotgun (WGS) entry which is preliminary data.</text>
</comment>
<dbReference type="SUPFAM" id="SSF51735">
    <property type="entry name" value="NAD(P)-binding Rossmann-fold domains"/>
    <property type="match status" value="1"/>
</dbReference>
<dbReference type="Gene3D" id="3.40.50.720">
    <property type="entry name" value="NAD(P)-binding Rossmann-like Domain"/>
    <property type="match status" value="1"/>
</dbReference>
<sequence>MKMTIDILILGAGWCSTFMIPLCDEKSITYAATSRSGRDTTIKFVFNADSDDPEPYTVLPNARTILITFPIDKKGASERLVRLYSQSRGEGGDVKPRFIQLGTTNMWGGSRLTRGQNAQGADAAVQSGWYDRRSPYAPTPRAEEEAALLALSPATPTTVLNLAGLWGGSRSPKNWVAKIAPSKEALRAKGSLHLIHGLDVARCVLAVHSDFAKAQGQRWVLTDGRVYDWWDLASAWGSSPVPTTEESSSNLSSSEDRGPQAMWIRELMDEAGVRALPRNVELLGRALDSREFWTTFGLTPIKARVEV</sequence>